<protein>
    <submittedName>
        <fullName evidence="2">F-box protein</fullName>
    </submittedName>
</protein>
<organism evidence="2 3">
    <name type="scientific">Corchorus olitorius</name>
    <dbReference type="NCBI Taxonomy" id="93759"/>
    <lineage>
        <taxon>Eukaryota</taxon>
        <taxon>Viridiplantae</taxon>
        <taxon>Streptophyta</taxon>
        <taxon>Embryophyta</taxon>
        <taxon>Tracheophyta</taxon>
        <taxon>Spermatophyta</taxon>
        <taxon>Magnoliopsida</taxon>
        <taxon>eudicotyledons</taxon>
        <taxon>Gunneridae</taxon>
        <taxon>Pentapetalae</taxon>
        <taxon>rosids</taxon>
        <taxon>malvids</taxon>
        <taxon>Malvales</taxon>
        <taxon>Malvaceae</taxon>
        <taxon>Grewioideae</taxon>
        <taxon>Apeibeae</taxon>
        <taxon>Corchorus</taxon>
    </lineage>
</organism>
<dbReference type="InterPro" id="IPR036047">
    <property type="entry name" value="F-box-like_dom_sf"/>
</dbReference>
<dbReference type="EMBL" id="AWUE01004311">
    <property type="protein sequence ID" value="OMP13432.1"/>
    <property type="molecule type" value="Genomic_DNA"/>
</dbReference>
<dbReference type="SUPFAM" id="SSF81383">
    <property type="entry name" value="F-box domain"/>
    <property type="match status" value="1"/>
</dbReference>
<accession>A0A1R3L263</accession>
<dbReference type="InterPro" id="IPR001810">
    <property type="entry name" value="F-box_dom"/>
</dbReference>
<evidence type="ECO:0000259" key="1">
    <source>
        <dbReference type="Pfam" id="PF00646"/>
    </source>
</evidence>
<dbReference type="OrthoDB" id="1751495at2759"/>
<reference evidence="3" key="1">
    <citation type="submission" date="2013-09" db="EMBL/GenBank/DDBJ databases">
        <title>Corchorus olitorius genome sequencing.</title>
        <authorList>
            <person name="Alam M."/>
            <person name="Haque M.S."/>
            <person name="Islam M.S."/>
            <person name="Emdad E.M."/>
            <person name="Islam M.M."/>
            <person name="Ahmed B."/>
            <person name="Halim A."/>
            <person name="Hossen Q.M.M."/>
            <person name="Hossain M.Z."/>
            <person name="Ahmed R."/>
            <person name="Khan M.M."/>
            <person name="Islam R."/>
            <person name="Rashid M.M."/>
            <person name="Khan S.A."/>
            <person name="Rahman M.S."/>
            <person name="Alam M."/>
            <person name="Yahiya A.S."/>
            <person name="Khan M.S."/>
            <person name="Azam M.S."/>
            <person name="Haque T."/>
            <person name="Lashkar M.Z.H."/>
            <person name="Akhand A.I."/>
            <person name="Morshed G."/>
            <person name="Roy S."/>
            <person name="Uddin K.S."/>
            <person name="Rabeya T."/>
            <person name="Hossain A.S."/>
            <person name="Chowdhury A."/>
            <person name="Snigdha A.R."/>
            <person name="Mortoza M.S."/>
            <person name="Matin S.A."/>
            <person name="Hoque S.M.E."/>
            <person name="Islam M.K."/>
            <person name="Roy D.K."/>
            <person name="Haider R."/>
            <person name="Moosa M.M."/>
            <person name="Elias S.M."/>
            <person name="Hasan A.M."/>
            <person name="Jahan S."/>
            <person name="Shafiuddin M."/>
            <person name="Mahmood N."/>
            <person name="Shommy N.S."/>
        </authorList>
    </citation>
    <scope>NUCLEOTIDE SEQUENCE [LARGE SCALE GENOMIC DNA]</scope>
    <source>
        <strain evidence="3">cv. O-4</strain>
    </source>
</reference>
<sequence>MAKKKRFVRNSSMAATKKSKTGVYFPADLVNEILLKLPIKSIVRFNCVAKNCYKLLWSSCGSI</sequence>
<feature type="domain" description="F-box" evidence="1">
    <location>
        <begin position="26"/>
        <end position="56"/>
    </location>
</feature>
<keyword evidence="3" id="KW-1185">Reference proteome</keyword>
<evidence type="ECO:0000313" key="2">
    <source>
        <dbReference type="EMBL" id="OMP13432.1"/>
    </source>
</evidence>
<proteinExistence type="predicted"/>
<comment type="caution">
    <text evidence="2">The sequence shown here is derived from an EMBL/GenBank/DDBJ whole genome shotgun (WGS) entry which is preliminary data.</text>
</comment>
<dbReference type="Pfam" id="PF00646">
    <property type="entry name" value="F-box"/>
    <property type="match status" value="1"/>
</dbReference>
<dbReference type="Proteomes" id="UP000187203">
    <property type="component" value="Unassembled WGS sequence"/>
</dbReference>
<evidence type="ECO:0000313" key="3">
    <source>
        <dbReference type="Proteomes" id="UP000187203"/>
    </source>
</evidence>
<gene>
    <name evidence="2" type="ORF">COLO4_01701</name>
</gene>
<name>A0A1R3L263_9ROSI</name>
<dbReference type="AlphaFoldDB" id="A0A1R3L263"/>